<evidence type="ECO:0000313" key="2">
    <source>
        <dbReference type="Proteomes" id="UP001445472"/>
    </source>
</evidence>
<dbReference type="EMBL" id="JBEPBX010000039">
    <property type="protein sequence ID" value="MER6617520.1"/>
    <property type="molecule type" value="Genomic_DNA"/>
</dbReference>
<protein>
    <submittedName>
        <fullName evidence="1">Uncharacterized protein</fullName>
    </submittedName>
</protein>
<dbReference type="RefSeq" id="WP_351978585.1">
    <property type="nucleotide sequence ID" value="NZ_JBEPBX010000039.1"/>
</dbReference>
<dbReference type="Proteomes" id="UP001445472">
    <property type="component" value="Unassembled WGS sequence"/>
</dbReference>
<comment type="caution">
    <text evidence="1">The sequence shown here is derived from an EMBL/GenBank/DDBJ whole genome shotgun (WGS) entry which is preliminary data.</text>
</comment>
<keyword evidence="2" id="KW-1185">Reference proteome</keyword>
<name>A0ABV1V3C8_9ACTN</name>
<sequence length="49" mass="5536">METLVAFDLKKVRGNHARIAELYRRADPDLAIICANDPALYEKMSQACN</sequence>
<proteinExistence type="predicted"/>
<evidence type="ECO:0000313" key="1">
    <source>
        <dbReference type="EMBL" id="MER6617520.1"/>
    </source>
</evidence>
<organism evidence="1 2">
    <name type="scientific">Streptomyces xantholiticus</name>
    <dbReference type="NCBI Taxonomy" id="68285"/>
    <lineage>
        <taxon>Bacteria</taxon>
        <taxon>Bacillati</taxon>
        <taxon>Actinomycetota</taxon>
        <taxon>Actinomycetes</taxon>
        <taxon>Kitasatosporales</taxon>
        <taxon>Streptomycetaceae</taxon>
        <taxon>Streptomyces</taxon>
    </lineage>
</organism>
<reference evidence="1 2" key="1">
    <citation type="submission" date="2024-06" db="EMBL/GenBank/DDBJ databases">
        <title>The Natural Products Discovery Center: Release of the First 8490 Sequenced Strains for Exploring Actinobacteria Biosynthetic Diversity.</title>
        <authorList>
            <person name="Kalkreuter E."/>
            <person name="Kautsar S.A."/>
            <person name="Yang D."/>
            <person name="Bader C.D."/>
            <person name="Teijaro C.N."/>
            <person name="Fluegel L."/>
            <person name="Davis C.M."/>
            <person name="Simpson J.R."/>
            <person name="Lauterbach L."/>
            <person name="Steele A.D."/>
            <person name="Gui C."/>
            <person name="Meng S."/>
            <person name="Li G."/>
            <person name="Viehrig K."/>
            <person name="Ye F."/>
            <person name="Su P."/>
            <person name="Kiefer A.F."/>
            <person name="Nichols A."/>
            <person name="Cepeda A.J."/>
            <person name="Yan W."/>
            <person name="Fan B."/>
            <person name="Jiang Y."/>
            <person name="Adhikari A."/>
            <person name="Zheng C.-J."/>
            <person name="Schuster L."/>
            <person name="Cowan T.M."/>
            <person name="Smanski M.J."/>
            <person name="Chevrette M.G."/>
            <person name="De Carvalho L.P.S."/>
            <person name="Shen B."/>
        </authorList>
    </citation>
    <scope>NUCLEOTIDE SEQUENCE [LARGE SCALE GENOMIC DNA]</scope>
    <source>
        <strain evidence="1 2">NPDC000837</strain>
    </source>
</reference>
<accession>A0ABV1V3C8</accession>
<gene>
    <name evidence="1" type="ORF">ABT276_30140</name>
</gene>